<keyword evidence="4" id="KW-0808">Transferase</keyword>
<feature type="transmembrane region" description="Helical" evidence="7">
    <location>
        <begin position="20"/>
        <end position="41"/>
    </location>
</feature>
<evidence type="ECO:0000313" key="10">
    <source>
        <dbReference type="Proteomes" id="UP000266340"/>
    </source>
</evidence>
<dbReference type="EMBL" id="QXJM01000042">
    <property type="protein sequence ID" value="RIE00926.1"/>
    <property type="molecule type" value="Genomic_DNA"/>
</dbReference>
<dbReference type="Gene3D" id="3.30.450.20">
    <property type="entry name" value="PAS domain"/>
    <property type="match status" value="1"/>
</dbReference>
<protein>
    <submittedName>
        <fullName evidence="9">Sensor histidine kinase</fullName>
    </submittedName>
</protein>
<dbReference type="SMART" id="SM00387">
    <property type="entry name" value="HATPase_c"/>
    <property type="match status" value="1"/>
</dbReference>
<dbReference type="CDD" id="cd06225">
    <property type="entry name" value="HAMP"/>
    <property type="match status" value="1"/>
</dbReference>
<keyword evidence="7" id="KW-0812">Transmembrane</keyword>
<feature type="transmembrane region" description="Helical" evidence="7">
    <location>
        <begin position="297"/>
        <end position="317"/>
    </location>
</feature>
<dbReference type="InterPro" id="IPR050640">
    <property type="entry name" value="Bact_2-comp_sensor_kinase"/>
</dbReference>
<evidence type="ECO:0000256" key="2">
    <source>
        <dbReference type="ARBA" id="ARBA00022475"/>
    </source>
</evidence>
<evidence type="ECO:0000256" key="6">
    <source>
        <dbReference type="ARBA" id="ARBA00023136"/>
    </source>
</evidence>
<dbReference type="GO" id="GO:0000155">
    <property type="term" value="F:phosphorelay sensor kinase activity"/>
    <property type="evidence" value="ECO:0007669"/>
    <property type="project" value="InterPro"/>
</dbReference>
<proteinExistence type="predicted"/>
<evidence type="ECO:0000256" key="7">
    <source>
        <dbReference type="SAM" id="Phobius"/>
    </source>
</evidence>
<dbReference type="Proteomes" id="UP000266340">
    <property type="component" value="Unassembled WGS sequence"/>
</dbReference>
<keyword evidence="6 7" id="KW-0472">Membrane</keyword>
<evidence type="ECO:0000256" key="4">
    <source>
        <dbReference type="ARBA" id="ARBA00022679"/>
    </source>
</evidence>
<keyword evidence="10" id="KW-1185">Reference proteome</keyword>
<dbReference type="Gene3D" id="3.30.565.10">
    <property type="entry name" value="Histidine kinase-like ATPase, C-terminal domain"/>
    <property type="match status" value="1"/>
</dbReference>
<dbReference type="Pfam" id="PF02518">
    <property type="entry name" value="HATPase_c"/>
    <property type="match status" value="1"/>
</dbReference>
<evidence type="ECO:0000256" key="1">
    <source>
        <dbReference type="ARBA" id="ARBA00004651"/>
    </source>
</evidence>
<dbReference type="PANTHER" id="PTHR34220">
    <property type="entry name" value="SENSOR HISTIDINE KINASE YPDA"/>
    <property type="match status" value="1"/>
</dbReference>
<dbReference type="AlphaFoldDB" id="A0A398CCK5"/>
<accession>A0A398CCK5</accession>
<dbReference type="InterPro" id="IPR010559">
    <property type="entry name" value="Sig_transdc_His_kin_internal"/>
</dbReference>
<dbReference type="InterPro" id="IPR036890">
    <property type="entry name" value="HATPase_C_sf"/>
</dbReference>
<dbReference type="PANTHER" id="PTHR34220:SF7">
    <property type="entry name" value="SENSOR HISTIDINE KINASE YPDA"/>
    <property type="match status" value="1"/>
</dbReference>
<evidence type="ECO:0000313" key="9">
    <source>
        <dbReference type="EMBL" id="RIE00926.1"/>
    </source>
</evidence>
<keyword evidence="7" id="KW-1133">Transmembrane helix</keyword>
<comment type="caution">
    <text evidence="9">The sequence shown here is derived from an EMBL/GenBank/DDBJ whole genome shotgun (WGS) entry which is preliminary data.</text>
</comment>
<dbReference type="InterPro" id="IPR003660">
    <property type="entry name" value="HAMP_dom"/>
</dbReference>
<feature type="domain" description="HAMP" evidence="8">
    <location>
        <begin position="318"/>
        <end position="370"/>
    </location>
</feature>
<keyword evidence="5 9" id="KW-0418">Kinase</keyword>
<evidence type="ECO:0000259" key="8">
    <source>
        <dbReference type="PROSITE" id="PS50885"/>
    </source>
</evidence>
<dbReference type="SUPFAM" id="SSF158472">
    <property type="entry name" value="HAMP domain-like"/>
    <property type="match status" value="1"/>
</dbReference>
<name>A0A398CCK5_9BACL</name>
<organism evidence="9 10">
    <name type="scientific">Cohnella faecalis</name>
    <dbReference type="NCBI Taxonomy" id="2315694"/>
    <lineage>
        <taxon>Bacteria</taxon>
        <taxon>Bacillati</taxon>
        <taxon>Bacillota</taxon>
        <taxon>Bacilli</taxon>
        <taxon>Bacillales</taxon>
        <taxon>Paenibacillaceae</taxon>
        <taxon>Cohnella</taxon>
    </lineage>
</organism>
<dbReference type="PROSITE" id="PS50885">
    <property type="entry name" value="HAMP"/>
    <property type="match status" value="1"/>
</dbReference>
<keyword evidence="3" id="KW-0597">Phosphoprotein</keyword>
<dbReference type="Pfam" id="PF00672">
    <property type="entry name" value="HAMP"/>
    <property type="match status" value="1"/>
</dbReference>
<keyword evidence="2" id="KW-1003">Cell membrane</keyword>
<dbReference type="OrthoDB" id="9776552at2"/>
<dbReference type="GO" id="GO:0005886">
    <property type="term" value="C:plasma membrane"/>
    <property type="evidence" value="ECO:0007669"/>
    <property type="project" value="UniProtKB-SubCell"/>
</dbReference>
<evidence type="ECO:0000256" key="5">
    <source>
        <dbReference type="ARBA" id="ARBA00022777"/>
    </source>
</evidence>
<dbReference type="SMART" id="SM00304">
    <property type="entry name" value="HAMP"/>
    <property type="match status" value="1"/>
</dbReference>
<comment type="subcellular location">
    <subcellularLocation>
        <location evidence="1">Cell membrane</location>
        <topology evidence="1">Multi-pass membrane protein</topology>
    </subcellularLocation>
</comment>
<evidence type="ECO:0000256" key="3">
    <source>
        <dbReference type="ARBA" id="ARBA00022553"/>
    </source>
</evidence>
<reference evidence="9 10" key="1">
    <citation type="submission" date="2018-09" db="EMBL/GenBank/DDBJ databases">
        <title>Cohnella cavernae sp. nov., isolated from a karst cave.</title>
        <authorList>
            <person name="Zhu H."/>
        </authorList>
    </citation>
    <scope>NUCLEOTIDE SEQUENCE [LARGE SCALE GENOMIC DNA]</scope>
    <source>
        <strain evidence="9 10">K2E09-144</strain>
    </source>
</reference>
<dbReference type="Gene3D" id="1.10.8.500">
    <property type="entry name" value="HAMP domain in histidine kinase"/>
    <property type="match status" value="1"/>
</dbReference>
<dbReference type="InterPro" id="IPR003594">
    <property type="entry name" value="HATPase_dom"/>
</dbReference>
<dbReference type="SUPFAM" id="SSF55874">
    <property type="entry name" value="ATPase domain of HSP90 chaperone/DNA topoisomerase II/histidine kinase"/>
    <property type="match status" value="1"/>
</dbReference>
<gene>
    <name evidence="9" type="ORF">D3H35_25495</name>
</gene>
<sequence length="592" mass="65870">MGIMRRLYRGFIDLKIQDKIFLCFVVVIIASVLGIGISSYYKSSAIFGKKTSRYNVETVQQISTSVDYTLERIDDLSGILAFDQTIQRVFNTDMGAMSERETIAAVNEIESIMITHYNSQIMRSIEIYGNNGLVVKVPSSFNEQGNGPTPKQFVEMASVYRGKTKWLNDAQEHGLLYAVREINELQTAVKPLGTVIISLKSSMVADLLKNVDFDQSGAVLLMDENGSPVIASEPFGQPQAVEEIRQIAAFSSGSSIQTIGGERYFVSFRTSEYTGWKTVGIISLDKLYEDSRMIREWMIVVTLVILLFAFVLARIFAQTITRPIKRMLIPMKKVQMGDLDVSFPSGGKDEIGILSTGVNHMVSQIHSLVEESYRGKILLQQSELKALQAQINPHFLYNTLESINWMAKMNGVDPICGMVTALGDLMRISINTEKEFITVEEEIKYISDYLYIQKVRFGDRVQADIRMEDELLPIVIPKLILQPIVENALLHGVQMKKGQGLIRVRGRKADGGDIIFEVEDNGGGMTAKQADALLADESIADPQAKGSGIGIRNVNQRIRYIFGKDYGVTVNSVPGEGTVVRIRIASSLPKEA</sequence>
<dbReference type="Pfam" id="PF06580">
    <property type="entry name" value="His_kinase"/>
    <property type="match status" value="1"/>
</dbReference>
<dbReference type="RefSeq" id="WP_119151987.1">
    <property type="nucleotide sequence ID" value="NZ_JBHSOV010000021.1"/>
</dbReference>